<protein>
    <submittedName>
        <fullName evidence="2">AP2 domain-containing protein</fullName>
    </submittedName>
</protein>
<reference evidence="2 3" key="1">
    <citation type="submission" date="2016-10" db="EMBL/GenBank/DDBJ databases">
        <title>Reductive evolution of mitochondrial metabolism and differential evolution of invasion-related proteins in Cryptosporidium.</title>
        <authorList>
            <person name="Liu S."/>
            <person name="Roellig D.M."/>
            <person name="Guo Y."/>
            <person name="Li N."/>
            <person name="Frace M.A."/>
            <person name="Tang K."/>
            <person name="Zhang L."/>
            <person name="Feng Y."/>
            <person name="Xiao L."/>
        </authorList>
    </citation>
    <scope>NUCLEOTIDE SEQUENCE [LARGE SCALE GENOMIC DNA]</scope>
    <source>
        <strain evidence="2">30847</strain>
    </source>
</reference>
<sequence>MSNSSNSFHPQSGHPGVTWCSERRTWRICYAPEPGKRVTKSFNPRHYGGLEQARQAAVEYLREQKAKLSLYKPSGGNGSNSSKSENSNSSVNLKKMNDMRHPTTSAIDINVNNNINNSNSNKLMKSSNGNSKWSSTYNGFEFSHCNNNNMGISNENNSDGKINVNGTNNHLFGIENTSNEQWNVAAAAVIAHAINTSKNSGFSQKRKSIYEHSSSLGVPSNKSSKSSNTHNGMYEDNLMYFNSHINNNNHCIEGQNYCECCYSPSQYKNRQTLQSCQYSCSCLCSESNCNSNYKVPSIPISNNHPFICEGNDPNSLNDLMNIRTPKYVSYQRQSTNNQEDSLHPSIASSSPLGRMFQSTPYQNLDNYDNILTPYMRINQSIGQNGTSNRFNANSYENNESNPTGCNLNTNSNSLFSNSNQSMISSGNYSCYNLNSNYVNDQSNDIHSPYSCWFEGLGSCYSEIEDTFLSKTNSNSNLHLPPIGSLGPYSFQPFKEYSSNDNGNGNKSIVENVLLPLSITTCSTSAEPQLSNELLIEPYRGTSTFPNSTDK</sequence>
<dbReference type="VEuPathDB" id="CryptoDB:cand_010650"/>
<dbReference type="AlphaFoldDB" id="A0A1J4MS96"/>
<evidence type="ECO:0000313" key="2">
    <source>
        <dbReference type="EMBL" id="OII76307.1"/>
    </source>
</evidence>
<dbReference type="Proteomes" id="UP000186804">
    <property type="component" value="Unassembled WGS sequence"/>
</dbReference>
<name>A0A1J4MS96_9CRYT</name>
<dbReference type="OrthoDB" id="343715at2759"/>
<dbReference type="GeneID" id="92365250"/>
<keyword evidence="3" id="KW-1185">Reference proteome</keyword>
<accession>A0A1J4MS96</accession>
<evidence type="ECO:0000256" key="1">
    <source>
        <dbReference type="SAM" id="MobiDB-lite"/>
    </source>
</evidence>
<proteinExistence type="predicted"/>
<dbReference type="RefSeq" id="XP_067068153.1">
    <property type="nucleotide sequence ID" value="XM_067211304.1"/>
</dbReference>
<gene>
    <name evidence="2" type="ORF">cand_010650</name>
</gene>
<feature type="region of interest" description="Disordered" evidence="1">
    <location>
        <begin position="70"/>
        <end position="90"/>
    </location>
</feature>
<dbReference type="Gene3D" id="1.20.5.2050">
    <property type="match status" value="1"/>
</dbReference>
<comment type="caution">
    <text evidence="2">The sequence shown here is derived from an EMBL/GenBank/DDBJ whole genome shotgun (WGS) entry which is preliminary data.</text>
</comment>
<feature type="compositionally biased region" description="Low complexity" evidence="1">
    <location>
        <begin position="79"/>
        <end position="90"/>
    </location>
</feature>
<dbReference type="EMBL" id="LRBS01000067">
    <property type="protein sequence ID" value="OII76307.1"/>
    <property type="molecule type" value="Genomic_DNA"/>
</dbReference>
<organism evidence="2 3">
    <name type="scientific">Cryptosporidium andersoni</name>
    <dbReference type="NCBI Taxonomy" id="117008"/>
    <lineage>
        <taxon>Eukaryota</taxon>
        <taxon>Sar</taxon>
        <taxon>Alveolata</taxon>
        <taxon>Apicomplexa</taxon>
        <taxon>Conoidasida</taxon>
        <taxon>Coccidia</taxon>
        <taxon>Eucoccidiorida</taxon>
        <taxon>Eimeriorina</taxon>
        <taxon>Cryptosporidiidae</taxon>
        <taxon>Cryptosporidium</taxon>
    </lineage>
</organism>
<evidence type="ECO:0000313" key="3">
    <source>
        <dbReference type="Proteomes" id="UP000186804"/>
    </source>
</evidence>